<name>A0A318TKF9_9BACL</name>
<dbReference type="InterPro" id="IPR020846">
    <property type="entry name" value="MFS_dom"/>
</dbReference>
<dbReference type="InterPro" id="IPR004638">
    <property type="entry name" value="EmrB-like"/>
</dbReference>
<evidence type="ECO:0000256" key="6">
    <source>
        <dbReference type="ARBA" id="ARBA00022989"/>
    </source>
</evidence>
<feature type="transmembrane region" description="Helical" evidence="9">
    <location>
        <begin position="231"/>
        <end position="248"/>
    </location>
</feature>
<feature type="transmembrane region" description="Helical" evidence="9">
    <location>
        <begin position="333"/>
        <end position="352"/>
    </location>
</feature>
<feature type="transmembrane region" description="Helical" evidence="9">
    <location>
        <begin position="464"/>
        <end position="483"/>
    </location>
</feature>
<dbReference type="GO" id="GO:0005886">
    <property type="term" value="C:plasma membrane"/>
    <property type="evidence" value="ECO:0007669"/>
    <property type="project" value="UniProtKB-SubCell"/>
</dbReference>
<dbReference type="RefSeq" id="WP_107936187.1">
    <property type="nucleotide sequence ID" value="NZ_PYWJ01000025.1"/>
</dbReference>
<dbReference type="PANTHER" id="PTHR42718:SF9">
    <property type="entry name" value="MAJOR FACILITATOR SUPERFAMILY MULTIDRUG TRANSPORTER MFSC"/>
    <property type="match status" value="1"/>
</dbReference>
<dbReference type="InterPro" id="IPR036259">
    <property type="entry name" value="MFS_trans_sf"/>
</dbReference>
<protein>
    <submittedName>
        <fullName evidence="11">EmrB/QacA subfamily drug resistance transporter</fullName>
    </submittedName>
</protein>
<reference evidence="11 12" key="1">
    <citation type="submission" date="2018-06" db="EMBL/GenBank/DDBJ databases">
        <title>Genomic Encyclopedia of Archaeal and Bacterial Type Strains, Phase II (KMG-II): from individual species to whole genera.</title>
        <authorList>
            <person name="Goeker M."/>
        </authorList>
    </citation>
    <scope>NUCLEOTIDE SEQUENCE [LARGE SCALE GENOMIC DNA]</scope>
    <source>
        <strain evidence="11 12">KACC 16626</strain>
    </source>
</reference>
<feature type="region of interest" description="Disordered" evidence="8">
    <location>
        <begin position="490"/>
        <end position="513"/>
    </location>
</feature>
<dbReference type="Gene3D" id="1.20.1720.10">
    <property type="entry name" value="Multidrug resistance protein D"/>
    <property type="match status" value="1"/>
</dbReference>
<accession>A0A318TKF9</accession>
<dbReference type="Pfam" id="PF07690">
    <property type="entry name" value="MFS_1"/>
    <property type="match status" value="1"/>
</dbReference>
<dbReference type="PROSITE" id="PS50850">
    <property type="entry name" value="MFS"/>
    <property type="match status" value="1"/>
</dbReference>
<evidence type="ECO:0000256" key="5">
    <source>
        <dbReference type="ARBA" id="ARBA00022692"/>
    </source>
</evidence>
<keyword evidence="5 9" id="KW-0812">Transmembrane</keyword>
<dbReference type="AlphaFoldDB" id="A0A318TKF9"/>
<dbReference type="EMBL" id="QJTJ01000023">
    <property type="protein sequence ID" value="PYF04307.1"/>
    <property type="molecule type" value="Genomic_DNA"/>
</dbReference>
<keyword evidence="3" id="KW-0813">Transport</keyword>
<sequence length="513" mass="55107">MNNDFKTLEKPPYLMIAVLFVGAFVAFLNNTLLNVALPTIMTDLGVTYSTVQWLATGYMLVSGVLIPASAFLITRFKTRPLFIIAMSIFVVGTLVAAIAPSFPVLLTGRMIQAVGSSVMAPILMNVMLISFPVEKRGAAMGMFGLVMIAAPAIGPTLSGWIVERYDWRVLFEMILPIAVLSLLFSIWKLENVLPNRKVTLDYFSLVLSTIGFGGILYGFSNAGNDGWTDPIVLTTIIVGVIGVVLFVLRQLKLETPVLSMEIFKSPLYALSSIISAVLSMAMMGGMILTPAYVQSVRGIDPFESGLMMLPGALVMAIMSPITGRLFDKVGPKILAITGLAITSVATYYLHFLDLDSSYLYIIMIYTLRMVGISMVMMPIMTNGLNSLPARLNPHGTASNNTIQQVAGSIGTALLIAIMNKRTTATGEELAAQAQANATGPMSEEQIATMKAEIMQQSLLDGIQYSFLIATGITVVALVLSLFLKRAVSPDSKTTTAAPENNGKNAPASATLNK</sequence>
<evidence type="ECO:0000256" key="7">
    <source>
        <dbReference type="ARBA" id="ARBA00023136"/>
    </source>
</evidence>
<dbReference type="SUPFAM" id="SSF103473">
    <property type="entry name" value="MFS general substrate transporter"/>
    <property type="match status" value="1"/>
</dbReference>
<keyword evidence="6 9" id="KW-1133">Transmembrane helix</keyword>
<feature type="domain" description="Major facilitator superfamily (MFS) profile" evidence="10">
    <location>
        <begin position="15"/>
        <end position="488"/>
    </location>
</feature>
<evidence type="ECO:0000256" key="1">
    <source>
        <dbReference type="ARBA" id="ARBA00004651"/>
    </source>
</evidence>
<dbReference type="CDD" id="cd17503">
    <property type="entry name" value="MFS_LmrB_MDR_like"/>
    <property type="match status" value="1"/>
</dbReference>
<dbReference type="PRINTS" id="PR01036">
    <property type="entry name" value="TCRTETB"/>
</dbReference>
<keyword evidence="12" id="KW-1185">Reference proteome</keyword>
<comment type="subcellular location">
    <subcellularLocation>
        <location evidence="1">Cell membrane</location>
        <topology evidence="1">Multi-pass membrane protein</topology>
    </subcellularLocation>
</comment>
<feature type="transmembrane region" description="Helical" evidence="9">
    <location>
        <begin position="305"/>
        <end position="326"/>
    </location>
</feature>
<feature type="transmembrane region" description="Helical" evidence="9">
    <location>
        <begin position="199"/>
        <end position="219"/>
    </location>
</feature>
<gene>
    <name evidence="11" type="ORF">BJ095_1235</name>
</gene>
<evidence type="ECO:0000256" key="9">
    <source>
        <dbReference type="SAM" id="Phobius"/>
    </source>
</evidence>
<evidence type="ECO:0000313" key="11">
    <source>
        <dbReference type="EMBL" id="PYF04307.1"/>
    </source>
</evidence>
<evidence type="ECO:0000256" key="4">
    <source>
        <dbReference type="ARBA" id="ARBA00022475"/>
    </source>
</evidence>
<keyword evidence="4" id="KW-1003">Cell membrane</keyword>
<evidence type="ECO:0000256" key="3">
    <source>
        <dbReference type="ARBA" id="ARBA00022448"/>
    </source>
</evidence>
<dbReference type="Gene3D" id="1.20.1250.20">
    <property type="entry name" value="MFS general substrate transporter like domains"/>
    <property type="match status" value="1"/>
</dbReference>
<dbReference type="PANTHER" id="PTHR42718">
    <property type="entry name" value="MAJOR FACILITATOR SUPERFAMILY MULTIDRUG TRANSPORTER MFSC"/>
    <property type="match status" value="1"/>
</dbReference>
<evidence type="ECO:0000256" key="8">
    <source>
        <dbReference type="SAM" id="MobiDB-lite"/>
    </source>
</evidence>
<feature type="transmembrane region" description="Helical" evidence="9">
    <location>
        <begin position="53"/>
        <end position="74"/>
    </location>
</feature>
<dbReference type="NCBIfam" id="TIGR00711">
    <property type="entry name" value="efflux_EmrB"/>
    <property type="match status" value="1"/>
</dbReference>
<feature type="transmembrane region" description="Helical" evidence="9">
    <location>
        <begin position="81"/>
        <end position="99"/>
    </location>
</feature>
<evidence type="ECO:0000313" key="12">
    <source>
        <dbReference type="Proteomes" id="UP000247416"/>
    </source>
</evidence>
<feature type="transmembrane region" description="Helical" evidence="9">
    <location>
        <begin position="12"/>
        <end position="33"/>
    </location>
</feature>
<dbReference type="InterPro" id="IPR011701">
    <property type="entry name" value="MFS"/>
</dbReference>
<evidence type="ECO:0000259" key="10">
    <source>
        <dbReference type="PROSITE" id="PS50850"/>
    </source>
</evidence>
<feature type="transmembrane region" description="Helical" evidence="9">
    <location>
        <begin position="138"/>
        <end position="161"/>
    </location>
</feature>
<proteinExistence type="inferred from homology"/>
<comment type="caution">
    <text evidence="11">The sequence shown here is derived from an EMBL/GenBank/DDBJ whole genome shotgun (WGS) entry which is preliminary data.</text>
</comment>
<feature type="transmembrane region" description="Helical" evidence="9">
    <location>
        <begin position="268"/>
        <end position="293"/>
    </location>
</feature>
<keyword evidence="7 9" id="KW-0472">Membrane</keyword>
<organism evidence="11 12">
    <name type="scientific">Ureibacillus chungkukjangi</name>
    <dbReference type="NCBI Taxonomy" id="1202712"/>
    <lineage>
        <taxon>Bacteria</taxon>
        <taxon>Bacillati</taxon>
        <taxon>Bacillota</taxon>
        <taxon>Bacilli</taxon>
        <taxon>Bacillales</taxon>
        <taxon>Caryophanaceae</taxon>
        <taxon>Ureibacillus</taxon>
    </lineage>
</organism>
<dbReference type="Proteomes" id="UP000247416">
    <property type="component" value="Unassembled WGS sequence"/>
</dbReference>
<dbReference type="GO" id="GO:0022857">
    <property type="term" value="F:transmembrane transporter activity"/>
    <property type="evidence" value="ECO:0007669"/>
    <property type="project" value="InterPro"/>
</dbReference>
<evidence type="ECO:0000256" key="2">
    <source>
        <dbReference type="ARBA" id="ARBA00008537"/>
    </source>
</evidence>
<feature type="transmembrane region" description="Helical" evidence="9">
    <location>
        <begin position="167"/>
        <end position="187"/>
    </location>
</feature>
<dbReference type="OrthoDB" id="9816041at2"/>
<feature type="transmembrane region" description="Helical" evidence="9">
    <location>
        <begin position="111"/>
        <end position="131"/>
    </location>
</feature>
<feature type="transmembrane region" description="Helical" evidence="9">
    <location>
        <begin position="358"/>
        <end position="380"/>
    </location>
</feature>
<comment type="similarity">
    <text evidence="2">Belongs to the major facilitator superfamily. EmrB family.</text>
</comment>